<dbReference type="Gene3D" id="2.40.320.10">
    <property type="entry name" value="Hypothetical Protein Pfu-838710-001"/>
    <property type="match status" value="1"/>
</dbReference>
<dbReference type="EMBL" id="CABIKM010000001">
    <property type="protein sequence ID" value="VUZ83780.1"/>
    <property type="molecule type" value="Genomic_DNA"/>
</dbReference>
<keyword evidence="3" id="KW-1185">Reference proteome</keyword>
<sequence length="179" mass="19794">MLNIELKARCEDLGELRGRCESLGAEGQEPERQVDTYFCVTSGRLKLRESLESAAELIHYIRDDMAGPQESHYDLYPVEDPEGLKAILANALGISVTVAKRRETFVLGNVRIHLDKVQGLGSFVELQGSVDEPRELPLVADEIQGVQQALGIDPQSLVKESYAALVARAEEAERARYAN</sequence>
<dbReference type="SMART" id="SM01118">
    <property type="entry name" value="CYTH"/>
    <property type="match status" value="1"/>
</dbReference>
<organism evidence="2 3">
    <name type="scientific">Candidatus Methylomirabilis lanthanidiphila</name>
    <dbReference type="NCBI Taxonomy" id="2211376"/>
    <lineage>
        <taxon>Bacteria</taxon>
        <taxon>Candidatus Methylomirabilota</taxon>
        <taxon>Candidatus Methylomirabilia</taxon>
        <taxon>Candidatus Methylomirabilales</taxon>
        <taxon>Candidatus Methylomirabilaceae</taxon>
        <taxon>Candidatus Methylomirabilis</taxon>
    </lineage>
</organism>
<accession>A0A564ZET8</accession>
<dbReference type="CDD" id="cd07890">
    <property type="entry name" value="CYTH-like_AC_IV-like"/>
    <property type="match status" value="1"/>
</dbReference>
<reference evidence="2 3" key="1">
    <citation type="submission" date="2019-07" db="EMBL/GenBank/DDBJ databases">
        <authorList>
            <person name="Cremers G."/>
        </authorList>
    </citation>
    <scope>NUCLEOTIDE SEQUENCE [LARGE SCALE GENOMIC DNA]</scope>
</reference>
<name>A0A564ZET8_9BACT</name>
<evidence type="ECO:0000313" key="2">
    <source>
        <dbReference type="EMBL" id="VUZ83780.1"/>
    </source>
</evidence>
<dbReference type="PANTHER" id="PTHR21028:SF2">
    <property type="entry name" value="CYTH DOMAIN-CONTAINING PROTEIN"/>
    <property type="match status" value="1"/>
</dbReference>
<dbReference type="InterPro" id="IPR033469">
    <property type="entry name" value="CYTH-like_dom_sf"/>
</dbReference>
<dbReference type="InterPro" id="IPR008173">
    <property type="entry name" value="Adenylyl_cyclase_CyaB"/>
</dbReference>
<evidence type="ECO:0000259" key="1">
    <source>
        <dbReference type="PROSITE" id="PS51707"/>
    </source>
</evidence>
<dbReference type="AlphaFoldDB" id="A0A564ZET8"/>
<feature type="domain" description="CYTH" evidence="1">
    <location>
        <begin position="1"/>
        <end position="168"/>
    </location>
</feature>
<dbReference type="InterPro" id="IPR023577">
    <property type="entry name" value="CYTH_domain"/>
</dbReference>
<proteinExistence type="predicted"/>
<dbReference type="PANTHER" id="PTHR21028">
    <property type="entry name" value="SI:CH211-156B7.4"/>
    <property type="match status" value="1"/>
</dbReference>
<dbReference type="Pfam" id="PF01928">
    <property type="entry name" value="CYTH"/>
    <property type="match status" value="1"/>
</dbReference>
<protein>
    <submittedName>
        <fullName evidence="2">CYTH domain protein</fullName>
    </submittedName>
</protein>
<gene>
    <name evidence="2" type="ORF">MELA_00138</name>
</gene>
<dbReference type="SUPFAM" id="SSF55154">
    <property type="entry name" value="CYTH-like phosphatases"/>
    <property type="match status" value="1"/>
</dbReference>
<dbReference type="Proteomes" id="UP000334340">
    <property type="component" value="Unassembled WGS sequence"/>
</dbReference>
<dbReference type="PROSITE" id="PS51707">
    <property type="entry name" value="CYTH"/>
    <property type="match status" value="1"/>
</dbReference>
<evidence type="ECO:0000313" key="3">
    <source>
        <dbReference type="Proteomes" id="UP000334340"/>
    </source>
</evidence>